<dbReference type="AlphaFoldDB" id="A0A0G1DG97"/>
<sequence length="85" mass="10101">MYYVYVLLSKKDNNIYTGFTSDLRRRIKEHKLGKVKSTDKRRPLELIYYETYKNKNDAKHREKYLKSGGKAKNTLKLQITKSLGL</sequence>
<dbReference type="InterPro" id="IPR000305">
    <property type="entry name" value="GIY-YIG_endonuc"/>
</dbReference>
<gene>
    <name evidence="3" type="ORF">UV74_C0013G0052</name>
</gene>
<accession>A0A0G1DG97</accession>
<comment type="caution">
    <text evidence="3">The sequence shown here is derived from an EMBL/GenBank/DDBJ whole genome shotgun (WGS) entry which is preliminary data.</text>
</comment>
<protein>
    <recommendedName>
        <fullName evidence="2">GIY-YIG domain-containing protein</fullName>
    </recommendedName>
</protein>
<evidence type="ECO:0000313" key="4">
    <source>
        <dbReference type="Proteomes" id="UP000034090"/>
    </source>
</evidence>
<dbReference type="Pfam" id="PF01541">
    <property type="entry name" value="GIY-YIG"/>
    <property type="match status" value="1"/>
</dbReference>
<dbReference type="PANTHER" id="PTHR34477">
    <property type="entry name" value="UPF0213 PROTEIN YHBQ"/>
    <property type="match status" value="1"/>
</dbReference>
<dbReference type="PANTHER" id="PTHR34477:SF5">
    <property type="entry name" value="BSL5627 PROTEIN"/>
    <property type="match status" value="1"/>
</dbReference>
<organism evidence="3 4">
    <name type="scientific">Candidatus Woesebacteria bacterium GW2011_GWB1_43_14</name>
    <dbReference type="NCBI Taxonomy" id="1618578"/>
    <lineage>
        <taxon>Bacteria</taxon>
        <taxon>Candidatus Woeseibacteriota</taxon>
    </lineage>
</organism>
<evidence type="ECO:0000259" key="2">
    <source>
        <dbReference type="PROSITE" id="PS50164"/>
    </source>
</evidence>
<dbReference type="InterPro" id="IPR035901">
    <property type="entry name" value="GIY-YIG_endonuc_sf"/>
</dbReference>
<proteinExistence type="inferred from homology"/>
<dbReference type="SUPFAM" id="SSF82771">
    <property type="entry name" value="GIY-YIG endonuclease"/>
    <property type="match status" value="1"/>
</dbReference>
<dbReference type="InterPro" id="IPR050190">
    <property type="entry name" value="UPF0213_domain"/>
</dbReference>
<evidence type="ECO:0000313" key="3">
    <source>
        <dbReference type="EMBL" id="KKS96930.1"/>
    </source>
</evidence>
<feature type="domain" description="GIY-YIG" evidence="2">
    <location>
        <begin position="1"/>
        <end position="78"/>
    </location>
</feature>
<name>A0A0G1DG97_9BACT</name>
<evidence type="ECO:0000256" key="1">
    <source>
        <dbReference type="ARBA" id="ARBA00007435"/>
    </source>
</evidence>
<comment type="similarity">
    <text evidence="1">Belongs to the UPF0213 family.</text>
</comment>
<dbReference type="Gene3D" id="3.40.1440.10">
    <property type="entry name" value="GIY-YIG endonuclease"/>
    <property type="match status" value="1"/>
</dbReference>
<dbReference type="Proteomes" id="UP000034090">
    <property type="component" value="Unassembled WGS sequence"/>
</dbReference>
<reference evidence="3 4" key="1">
    <citation type="journal article" date="2015" name="Nature">
        <title>rRNA introns, odd ribosomes, and small enigmatic genomes across a large radiation of phyla.</title>
        <authorList>
            <person name="Brown C.T."/>
            <person name="Hug L.A."/>
            <person name="Thomas B.C."/>
            <person name="Sharon I."/>
            <person name="Castelle C.J."/>
            <person name="Singh A."/>
            <person name="Wilkins M.J."/>
            <person name="Williams K.H."/>
            <person name="Banfield J.F."/>
        </authorList>
    </citation>
    <scope>NUCLEOTIDE SEQUENCE [LARGE SCALE GENOMIC DNA]</scope>
</reference>
<dbReference type="CDD" id="cd10449">
    <property type="entry name" value="GIY-YIG_SLX1_like"/>
    <property type="match status" value="1"/>
</dbReference>
<dbReference type="EMBL" id="LCFQ01000013">
    <property type="protein sequence ID" value="KKS96930.1"/>
    <property type="molecule type" value="Genomic_DNA"/>
</dbReference>
<dbReference type="STRING" id="1618578.UV74_C0013G0052"/>
<dbReference type="PROSITE" id="PS50164">
    <property type="entry name" value="GIY_YIG"/>
    <property type="match status" value="1"/>
</dbReference>